<keyword evidence="1" id="KW-0645">Protease</keyword>
<gene>
    <name evidence="9" type="ORF">AAHA92_32949</name>
</gene>
<evidence type="ECO:0000256" key="4">
    <source>
        <dbReference type="ARBA" id="ARBA00022722"/>
    </source>
</evidence>
<dbReference type="InterPro" id="IPR041373">
    <property type="entry name" value="RT_RNaseH"/>
</dbReference>
<dbReference type="FunFam" id="3.10.10.10:FF:000007">
    <property type="entry name" value="Retrovirus-related Pol polyprotein from transposon 17.6-like Protein"/>
    <property type="match status" value="1"/>
</dbReference>
<dbReference type="InterPro" id="IPR050951">
    <property type="entry name" value="Retrovirus_Pol_polyprotein"/>
</dbReference>
<keyword evidence="5" id="KW-0255">Endonuclease</keyword>
<name>A0ABD1FMD1_SALDI</name>
<evidence type="ECO:0000256" key="1">
    <source>
        <dbReference type="ARBA" id="ARBA00022670"/>
    </source>
</evidence>
<comment type="caution">
    <text evidence="9">The sequence shown here is derived from an EMBL/GenBank/DDBJ whole genome shotgun (WGS) entry which is preliminary data.</text>
</comment>
<dbReference type="SUPFAM" id="SSF56672">
    <property type="entry name" value="DNA/RNA polymerases"/>
    <property type="match status" value="1"/>
</dbReference>
<evidence type="ECO:0000259" key="8">
    <source>
        <dbReference type="PROSITE" id="PS50878"/>
    </source>
</evidence>
<dbReference type="FunFam" id="1.10.340.70:FF:000001">
    <property type="entry name" value="Retrovirus-related Pol polyprotein from transposon gypsy-like Protein"/>
    <property type="match status" value="1"/>
</dbReference>
<dbReference type="Gene3D" id="3.10.10.10">
    <property type="entry name" value="HIV Type 1 Reverse Transcriptase, subunit A, domain 1"/>
    <property type="match status" value="2"/>
</dbReference>
<organism evidence="9 10">
    <name type="scientific">Salvia divinorum</name>
    <name type="common">Maria pastora</name>
    <name type="synonym">Diviner's sage</name>
    <dbReference type="NCBI Taxonomy" id="28513"/>
    <lineage>
        <taxon>Eukaryota</taxon>
        <taxon>Viridiplantae</taxon>
        <taxon>Streptophyta</taxon>
        <taxon>Embryophyta</taxon>
        <taxon>Tracheophyta</taxon>
        <taxon>Spermatophyta</taxon>
        <taxon>Magnoliopsida</taxon>
        <taxon>eudicotyledons</taxon>
        <taxon>Gunneridae</taxon>
        <taxon>Pentapetalae</taxon>
        <taxon>asterids</taxon>
        <taxon>lamiids</taxon>
        <taxon>Lamiales</taxon>
        <taxon>Lamiaceae</taxon>
        <taxon>Nepetoideae</taxon>
        <taxon>Mentheae</taxon>
        <taxon>Salviinae</taxon>
        <taxon>Salvia</taxon>
        <taxon>Salvia subgen. Calosphace</taxon>
    </lineage>
</organism>
<dbReference type="GO" id="GO:0003964">
    <property type="term" value="F:RNA-directed DNA polymerase activity"/>
    <property type="evidence" value="ECO:0007669"/>
    <property type="project" value="UniProtKB-KW"/>
</dbReference>
<dbReference type="EMBL" id="JBEAFC010000014">
    <property type="protein sequence ID" value="KAL1533002.1"/>
    <property type="molecule type" value="Genomic_DNA"/>
</dbReference>
<dbReference type="Pfam" id="PF00078">
    <property type="entry name" value="RVT_1"/>
    <property type="match status" value="1"/>
</dbReference>
<dbReference type="PROSITE" id="PS50878">
    <property type="entry name" value="RT_POL"/>
    <property type="match status" value="1"/>
</dbReference>
<protein>
    <recommendedName>
        <fullName evidence="8">Reverse transcriptase domain-containing protein</fullName>
    </recommendedName>
</protein>
<feature type="domain" description="Reverse transcriptase" evidence="8">
    <location>
        <begin position="1"/>
        <end position="238"/>
    </location>
</feature>
<dbReference type="InterPro" id="IPR041588">
    <property type="entry name" value="Integrase_H2C2"/>
</dbReference>
<dbReference type="InterPro" id="IPR000477">
    <property type="entry name" value="RT_dom"/>
</dbReference>
<dbReference type="Proteomes" id="UP001567538">
    <property type="component" value="Unassembled WGS sequence"/>
</dbReference>
<dbReference type="CDD" id="cd09274">
    <property type="entry name" value="RNase_HI_RT_Ty3"/>
    <property type="match status" value="1"/>
</dbReference>
<evidence type="ECO:0000256" key="6">
    <source>
        <dbReference type="ARBA" id="ARBA00022801"/>
    </source>
</evidence>
<accession>A0ABD1FMD1</accession>
<dbReference type="InterPro" id="IPR043502">
    <property type="entry name" value="DNA/RNA_pol_sf"/>
</dbReference>
<dbReference type="PANTHER" id="PTHR37984:SF5">
    <property type="entry name" value="PROTEIN NYNRIN-LIKE"/>
    <property type="match status" value="1"/>
</dbReference>
<dbReference type="AlphaFoldDB" id="A0ABD1FMD1"/>
<dbReference type="Pfam" id="PF17917">
    <property type="entry name" value="RT_RNaseH"/>
    <property type="match status" value="1"/>
</dbReference>
<dbReference type="Pfam" id="PF17921">
    <property type="entry name" value="Integrase_H2C2"/>
    <property type="match status" value="1"/>
</dbReference>
<evidence type="ECO:0000313" key="10">
    <source>
        <dbReference type="Proteomes" id="UP001567538"/>
    </source>
</evidence>
<evidence type="ECO:0000313" key="9">
    <source>
        <dbReference type="EMBL" id="KAL1533002.1"/>
    </source>
</evidence>
<sequence length="495" mass="57830">MIRKGCPAYLVYQQGDDLKERKIEDVAIVRDFPDVFPDTLPGPPPDRQLEFVIDLEPGSAPVSKAPYRMAPKELEELKIQLQELLDLGFIRPSVSPWGAPNKYPLLRIDDLFDQLRGAGVFSKIDLRSGYHQLKVRKKDIPKTAFRIRYGHYEFIVMPFGLTNAPAVFMDLMNRVFHPYLDKFVLVFIDDVLVYSKNEKQHEEHLRITLETLRAEKLYAKFSKCKFWLKEVNFLGHVVTAEGIRVDPAKVEVIAYASRQLRPHELNYPTHDLELAAVVHALKIWRHHLYGVRCEIFTDHKSLKYFFEQKDLNMRQRRWFELVKDYDCGINYHPGKANVVADALSRKDQPQLATFITQEESLIREFSRMRVEVVRAPETVEGEQRKFREEADNDLTYEGRLCVPNDERLRNEILTEAHETPYTAHPGSTKMYQDLKGAFWWDGMKRDIASFVEKCLACQQVKALHQRPYGKLQPLEIPEWKWEHIAMDFVTGLPKT</sequence>
<dbReference type="GO" id="GO:0006508">
    <property type="term" value="P:proteolysis"/>
    <property type="evidence" value="ECO:0007669"/>
    <property type="project" value="UniProtKB-KW"/>
</dbReference>
<dbReference type="PANTHER" id="PTHR37984">
    <property type="entry name" value="PROTEIN CBG26694"/>
    <property type="match status" value="1"/>
</dbReference>
<evidence type="ECO:0000256" key="3">
    <source>
        <dbReference type="ARBA" id="ARBA00022695"/>
    </source>
</evidence>
<keyword evidence="4" id="KW-0540">Nuclease</keyword>
<dbReference type="Gene3D" id="1.10.340.70">
    <property type="match status" value="1"/>
</dbReference>
<keyword evidence="3" id="KW-0548">Nucleotidyltransferase</keyword>
<keyword evidence="2" id="KW-0808">Transferase</keyword>
<evidence type="ECO:0000256" key="2">
    <source>
        <dbReference type="ARBA" id="ARBA00022679"/>
    </source>
</evidence>
<reference evidence="9 10" key="1">
    <citation type="submission" date="2024-06" db="EMBL/GenBank/DDBJ databases">
        <title>A chromosome level genome sequence of Diviner's sage (Salvia divinorum).</title>
        <authorList>
            <person name="Ford S.A."/>
            <person name="Ro D.-K."/>
            <person name="Ness R.W."/>
            <person name="Phillips M.A."/>
        </authorList>
    </citation>
    <scope>NUCLEOTIDE SEQUENCE [LARGE SCALE GENOMIC DNA]</scope>
    <source>
        <strain evidence="9">SAF-2024a</strain>
        <tissue evidence="9">Leaf</tissue>
    </source>
</reference>
<keyword evidence="7" id="KW-0695">RNA-directed DNA polymerase</keyword>
<keyword evidence="10" id="KW-1185">Reference proteome</keyword>
<dbReference type="GO" id="GO:0004519">
    <property type="term" value="F:endonuclease activity"/>
    <property type="evidence" value="ECO:0007669"/>
    <property type="project" value="UniProtKB-KW"/>
</dbReference>
<keyword evidence="6" id="KW-0378">Hydrolase</keyword>
<evidence type="ECO:0000256" key="7">
    <source>
        <dbReference type="ARBA" id="ARBA00022918"/>
    </source>
</evidence>
<evidence type="ECO:0000256" key="5">
    <source>
        <dbReference type="ARBA" id="ARBA00022759"/>
    </source>
</evidence>
<dbReference type="GO" id="GO:0008233">
    <property type="term" value="F:peptidase activity"/>
    <property type="evidence" value="ECO:0007669"/>
    <property type="project" value="UniProtKB-KW"/>
</dbReference>
<dbReference type="Gene3D" id="3.30.70.270">
    <property type="match status" value="1"/>
</dbReference>
<proteinExistence type="predicted"/>
<dbReference type="InterPro" id="IPR043128">
    <property type="entry name" value="Rev_trsase/Diguanyl_cyclase"/>
</dbReference>
<dbReference type="CDD" id="cd01647">
    <property type="entry name" value="RT_LTR"/>
    <property type="match status" value="1"/>
</dbReference>